<comment type="caution">
    <text evidence="1">The sequence shown here is derived from an EMBL/GenBank/DDBJ whole genome shotgun (WGS) entry which is preliminary data.</text>
</comment>
<gene>
    <name evidence="1" type="ORF">LCGC14_1963180</name>
</gene>
<reference evidence="1" key="1">
    <citation type="journal article" date="2015" name="Nature">
        <title>Complex archaea that bridge the gap between prokaryotes and eukaryotes.</title>
        <authorList>
            <person name="Spang A."/>
            <person name="Saw J.H."/>
            <person name="Jorgensen S.L."/>
            <person name="Zaremba-Niedzwiedzka K."/>
            <person name="Martijn J."/>
            <person name="Lind A.E."/>
            <person name="van Eijk R."/>
            <person name="Schleper C."/>
            <person name="Guy L."/>
            <person name="Ettema T.J."/>
        </authorList>
    </citation>
    <scope>NUCLEOTIDE SEQUENCE</scope>
</reference>
<proteinExistence type="predicted"/>
<dbReference type="AlphaFoldDB" id="A0A0F9G2B5"/>
<name>A0A0F9G2B5_9ZZZZ</name>
<feature type="non-terminal residue" evidence="1">
    <location>
        <position position="1"/>
    </location>
</feature>
<sequence>ITDISVSVGTNGIQTTYNMRTFTPKFGRFSRSNAEAMKRIGQNRLRVQRRTSLAIFKLKTRLALKQSKEIFKSTINTGKVVNDMNSPHELLVGSLTPFQPSIPSKRTIIASMEMKEITTQFDNFGNKAFMGWEGLIRPVSMDGDGGLPGYANFTIGCVPTNSQGAQPPIFTDQGLESGVYNETIDQNRINPFSNPASQTVRDQLEDKAHSAGDYVGHDMDLLGAETSSPEGVSGIGINMRTVGFADSDGSNYSDDYRMFAMRGPILLQSWGYDLDGRPIPNEDDTDVAASGGTFTGLGTHFLSKWLKKPHTWPVAPVDLRFDRQRGVWVAPPSYRLLFVDLLEDLCPGSNAKAQINQTKTGIQLKDGEGDNTDGYIRVYDSTNATFASGEALMVYYDSVNCQHTVIEGPQPSLFNINCDQDISNPTFIRYFNEIVAGTGIRGSTMVDNCARVLLESNIKIGGGDDNLGNTLFETLSFSKNFHITQEDDCVINIDTSGDRIHFGKLDGDLNAASSATMSIWANDPLADTTENITVYDWFLGAGETLDTGKKVKVEFYSNKWYVTTAEC</sequence>
<organism evidence="1">
    <name type="scientific">marine sediment metagenome</name>
    <dbReference type="NCBI Taxonomy" id="412755"/>
    <lineage>
        <taxon>unclassified sequences</taxon>
        <taxon>metagenomes</taxon>
        <taxon>ecological metagenomes</taxon>
    </lineage>
</organism>
<accession>A0A0F9G2B5</accession>
<dbReference type="EMBL" id="LAZR01021659">
    <property type="protein sequence ID" value="KKL84591.1"/>
    <property type="molecule type" value="Genomic_DNA"/>
</dbReference>
<protein>
    <submittedName>
        <fullName evidence="1">Uncharacterized protein</fullName>
    </submittedName>
</protein>
<evidence type="ECO:0000313" key="1">
    <source>
        <dbReference type="EMBL" id="KKL84591.1"/>
    </source>
</evidence>